<dbReference type="InterPro" id="IPR038269">
    <property type="entry name" value="SCAN_sf"/>
</dbReference>
<evidence type="ECO:0000256" key="4">
    <source>
        <dbReference type="ARBA" id="ARBA00022737"/>
    </source>
</evidence>
<dbReference type="GO" id="GO:0000981">
    <property type="term" value="F:DNA-binding transcription factor activity, RNA polymerase II-specific"/>
    <property type="evidence" value="ECO:0007669"/>
    <property type="project" value="TreeGrafter"/>
</dbReference>
<dbReference type="FunFam" id="3.30.160.60:FF:001270">
    <property type="entry name" value="zinc finger protein 583 isoform X1"/>
    <property type="match status" value="1"/>
</dbReference>
<dbReference type="SMART" id="SM00355">
    <property type="entry name" value="ZnF_C2H2"/>
    <property type="match status" value="7"/>
</dbReference>
<feature type="region of interest" description="Disordered" evidence="13">
    <location>
        <begin position="668"/>
        <end position="688"/>
    </location>
</feature>
<keyword evidence="3" id="KW-0479">Metal-binding</keyword>
<evidence type="ECO:0000256" key="1">
    <source>
        <dbReference type="ARBA" id="ARBA00004123"/>
    </source>
</evidence>
<reference evidence="17" key="1">
    <citation type="submission" date="2025-08" db="UniProtKB">
        <authorList>
            <consortium name="RefSeq"/>
        </authorList>
    </citation>
    <scope>IDENTIFICATION</scope>
    <source>
        <tissue evidence="17">Spleen</tissue>
    </source>
</reference>
<feature type="domain" description="C2H2-type" evidence="14">
    <location>
        <begin position="516"/>
        <end position="544"/>
    </location>
</feature>
<gene>
    <name evidence="17" type="primary">ZSCAN25</name>
</gene>
<dbReference type="InterPro" id="IPR013087">
    <property type="entry name" value="Znf_C2H2_type"/>
</dbReference>
<feature type="region of interest" description="Disordered" evidence="13">
    <location>
        <begin position="308"/>
        <end position="331"/>
    </location>
</feature>
<comment type="similarity">
    <text evidence="2">Belongs to the krueppel C2H2-type zinc-finger protein family.</text>
</comment>
<dbReference type="FunFam" id="1.10.4020.10:FF:000001">
    <property type="entry name" value="zinc finger protein 263 isoform X1"/>
    <property type="match status" value="1"/>
</dbReference>
<evidence type="ECO:0000256" key="2">
    <source>
        <dbReference type="ARBA" id="ARBA00006991"/>
    </source>
</evidence>
<evidence type="ECO:0000256" key="3">
    <source>
        <dbReference type="ARBA" id="ARBA00022723"/>
    </source>
</evidence>
<dbReference type="PROSITE" id="PS00028">
    <property type="entry name" value="ZINC_FINGER_C2H2_1"/>
    <property type="match status" value="6"/>
</dbReference>
<dbReference type="RefSeq" id="XP_006877713.1">
    <property type="nucleotide sequence ID" value="XM_006877651.1"/>
</dbReference>
<dbReference type="PROSITE" id="PS50157">
    <property type="entry name" value="ZINC_FINGER_C2H2_2"/>
    <property type="match status" value="7"/>
</dbReference>
<evidence type="ECO:0000256" key="11">
    <source>
        <dbReference type="PROSITE-ProRule" id="PRU00042"/>
    </source>
</evidence>
<feature type="compositionally biased region" description="Pro residues" evidence="13">
    <location>
        <begin position="616"/>
        <end position="629"/>
    </location>
</feature>
<dbReference type="FunFam" id="3.30.160.60:FF:000464">
    <property type="entry name" value="Zinc finger and SCAN domain containing 25"/>
    <property type="match status" value="1"/>
</dbReference>
<evidence type="ECO:0000256" key="10">
    <source>
        <dbReference type="ARBA" id="ARBA00023242"/>
    </source>
</evidence>
<keyword evidence="4" id="KW-0677">Repeat</keyword>
<evidence type="ECO:0000256" key="13">
    <source>
        <dbReference type="SAM" id="MobiDB-lite"/>
    </source>
</evidence>
<dbReference type="Gene3D" id="3.30.160.60">
    <property type="entry name" value="Classic Zinc Finger"/>
    <property type="match status" value="7"/>
</dbReference>
<dbReference type="PANTHER" id="PTHR23226">
    <property type="entry name" value="ZINC FINGER AND SCAN DOMAIN-CONTAINING"/>
    <property type="match status" value="1"/>
</dbReference>
<organism evidence="16 17">
    <name type="scientific">Chrysochloris asiatica</name>
    <name type="common">Cape golden mole</name>
    <dbReference type="NCBI Taxonomy" id="185453"/>
    <lineage>
        <taxon>Eukaryota</taxon>
        <taxon>Metazoa</taxon>
        <taxon>Chordata</taxon>
        <taxon>Craniata</taxon>
        <taxon>Vertebrata</taxon>
        <taxon>Euteleostomi</taxon>
        <taxon>Mammalia</taxon>
        <taxon>Eutheria</taxon>
        <taxon>Afrotheria</taxon>
        <taxon>Chrysochloridae</taxon>
        <taxon>Chrysochlorinae</taxon>
        <taxon>Chrysochloris</taxon>
    </lineage>
</organism>
<dbReference type="InterPro" id="IPR001909">
    <property type="entry name" value="KRAB"/>
</dbReference>
<evidence type="ECO:0000256" key="9">
    <source>
        <dbReference type="ARBA" id="ARBA00023163"/>
    </source>
</evidence>
<dbReference type="FunFam" id="3.30.160.60:FF:000850">
    <property type="entry name" value="Zinc finger and SCAN domain containing 25"/>
    <property type="match status" value="1"/>
</dbReference>
<dbReference type="FunFam" id="3.30.160.60:FF:000912">
    <property type="entry name" value="Zinc finger protein 660"/>
    <property type="match status" value="1"/>
</dbReference>
<dbReference type="SMART" id="SM00431">
    <property type="entry name" value="SCAN"/>
    <property type="match status" value="1"/>
</dbReference>
<evidence type="ECO:0000313" key="16">
    <source>
        <dbReference type="Proteomes" id="UP000504623"/>
    </source>
</evidence>
<feature type="domain" description="C2H2-type" evidence="14">
    <location>
        <begin position="405"/>
        <end position="432"/>
    </location>
</feature>
<dbReference type="FunFam" id="3.30.160.60:FF:002333">
    <property type="entry name" value="Zinc finger protein 668"/>
    <property type="match status" value="1"/>
</dbReference>
<name>A0A9B0X2T3_CHRAS</name>
<evidence type="ECO:0000313" key="17">
    <source>
        <dbReference type="RefSeq" id="XP_006877713.1"/>
    </source>
</evidence>
<dbReference type="PANTHER" id="PTHR23226:SF379">
    <property type="entry name" value="C2H2-TYPE DOMAIN-CONTAINING PROTEIN"/>
    <property type="match status" value="1"/>
</dbReference>
<comment type="subcellular location">
    <subcellularLocation>
        <location evidence="1 12">Nucleus</location>
    </subcellularLocation>
</comment>
<evidence type="ECO:0000259" key="15">
    <source>
        <dbReference type="PROSITE" id="PS50804"/>
    </source>
</evidence>
<dbReference type="GO" id="GO:0008270">
    <property type="term" value="F:zinc ion binding"/>
    <property type="evidence" value="ECO:0007669"/>
    <property type="project" value="UniProtKB-KW"/>
</dbReference>
<protein>
    <submittedName>
        <fullName evidence="17">Zinc finger and SCAN domain-containing protein 25</fullName>
    </submittedName>
</protein>
<dbReference type="Pfam" id="PF02023">
    <property type="entry name" value="SCAN"/>
    <property type="match status" value="1"/>
</dbReference>
<feature type="domain" description="C2H2-type" evidence="14">
    <location>
        <begin position="433"/>
        <end position="460"/>
    </location>
</feature>
<feature type="domain" description="C2H2-type" evidence="14">
    <location>
        <begin position="377"/>
        <end position="404"/>
    </location>
</feature>
<feature type="domain" description="C2H2-type" evidence="14">
    <location>
        <begin position="488"/>
        <end position="515"/>
    </location>
</feature>
<dbReference type="Proteomes" id="UP000504623">
    <property type="component" value="Unplaced"/>
</dbReference>
<dbReference type="AlphaFoldDB" id="A0A9B0X2T3"/>
<dbReference type="CTD" id="221785"/>
<keyword evidence="6" id="KW-0862">Zinc</keyword>
<evidence type="ECO:0000256" key="7">
    <source>
        <dbReference type="ARBA" id="ARBA00023015"/>
    </source>
</evidence>
<feature type="domain" description="C2H2-type" evidence="14">
    <location>
        <begin position="461"/>
        <end position="487"/>
    </location>
</feature>
<dbReference type="PROSITE" id="PS50804">
    <property type="entry name" value="SCAN_BOX"/>
    <property type="match status" value="1"/>
</dbReference>
<dbReference type="FunFam" id="3.30.160.60:FF:000088">
    <property type="entry name" value="Zinc finger and SCAN domain containing 2"/>
    <property type="match status" value="1"/>
</dbReference>
<evidence type="ECO:0000256" key="5">
    <source>
        <dbReference type="ARBA" id="ARBA00022771"/>
    </source>
</evidence>
<evidence type="ECO:0000259" key="14">
    <source>
        <dbReference type="PROSITE" id="PS50157"/>
    </source>
</evidence>
<dbReference type="GO" id="GO:0005634">
    <property type="term" value="C:nucleus"/>
    <property type="evidence" value="ECO:0007669"/>
    <property type="project" value="UniProtKB-SubCell"/>
</dbReference>
<dbReference type="SUPFAM" id="SSF57667">
    <property type="entry name" value="beta-beta-alpha zinc fingers"/>
    <property type="match status" value="4"/>
</dbReference>
<keyword evidence="16" id="KW-1185">Reference proteome</keyword>
<dbReference type="SUPFAM" id="SSF47353">
    <property type="entry name" value="Retrovirus capsid dimerization domain-like"/>
    <property type="match status" value="1"/>
</dbReference>
<dbReference type="SUPFAM" id="SSF109640">
    <property type="entry name" value="KRAB domain (Kruppel-associated box)"/>
    <property type="match status" value="1"/>
</dbReference>
<evidence type="ECO:0000256" key="8">
    <source>
        <dbReference type="ARBA" id="ARBA00023125"/>
    </source>
</evidence>
<dbReference type="GeneID" id="102832502"/>
<accession>A0A9B0X2T3</accession>
<dbReference type="GO" id="GO:0000978">
    <property type="term" value="F:RNA polymerase II cis-regulatory region sequence-specific DNA binding"/>
    <property type="evidence" value="ECO:0007669"/>
    <property type="project" value="TreeGrafter"/>
</dbReference>
<evidence type="ECO:0000256" key="12">
    <source>
        <dbReference type="PROSITE-ProRule" id="PRU00187"/>
    </source>
</evidence>
<dbReference type="InterPro" id="IPR036236">
    <property type="entry name" value="Znf_C2H2_sf"/>
</dbReference>
<proteinExistence type="inferred from homology"/>
<feature type="compositionally biased region" description="Polar residues" evidence="13">
    <location>
        <begin position="174"/>
        <end position="184"/>
    </location>
</feature>
<keyword evidence="5 11" id="KW-0863">Zinc-finger</keyword>
<feature type="region of interest" description="Disordered" evidence="13">
    <location>
        <begin position="557"/>
        <end position="629"/>
    </location>
</feature>
<dbReference type="CDD" id="cd07765">
    <property type="entry name" value="KRAB_A-box"/>
    <property type="match status" value="1"/>
</dbReference>
<keyword evidence="8" id="KW-0238">DNA-binding</keyword>
<dbReference type="Pfam" id="PF00096">
    <property type="entry name" value="zf-C2H2"/>
    <property type="match status" value="7"/>
</dbReference>
<feature type="compositionally biased region" description="Basic and acidic residues" evidence="13">
    <location>
        <begin position="160"/>
        <end position="170"/>
    </location>
</feature>
<feature type="domain" description="SCAN box" evidence="15">
    <location>
        <begin position="42"/>
        <end position="120"/>
    </location>
</feature>
<feature type="domain" description="C2H2-type" evidence="14">
    <location>
        <begin position="349"/>
        <end position="376"/>
    </location>
</feature>
<dbReference type="FunFam" id="3.30.160.60:FF:000012">
    <property type="entry name" value="RB-associated KRAB zinc finger protein-like"/>
    <property type="match status" value="1"/>
</dbReference>
<dbReference type="Gene3D" id="1.10.4020.10">
    <property type="entry name" value="DNA breaking-rejoining enzymes"/>
    <property type="match status" value="1"/>
</dbReference>
<keyword evidence="9" id="KW-0804">Transcription</keyword>
<evidence type="ECO:0000256" key="6">
    <source>
        <dbReference type="ARBA" id="ARBA00022833"/>
    </source>
</evidence>
<dbReference type="InterPro" id="IPR003309">
    <property type="entry name" value="SCAN_dom"/>
</dbReference>
<dbReference type="InterPro" id="IPR036051">
    <property type="entry name" value="KRAB_dom_sf"/>
</dbReference>
<sequence length="748" mass="83496">MLKERPGMAEEPQQQMSVPVVKLEKELPWGKGREDSSPETFRLKFRQFRYQEAAGPQEALRELQELCRRWLRPELHTKEQILELLVLEQFLTILPRELQAWSQEHCPESSKALVAMMEDMTERALEAKAVPCHVQGEQDETALCRDSWERGVHLGPVEVKPEWGLPHREGAQGLDQSTEEQLTQDPGDGTQAFQEQALPLLQAGPGLPSVNARDQGMAAGFLTTGPQGLGPFKDMALAFPEEEWRHVTPAQIDCFGEYVEPEDCGVSSPGIGSKERETKTQQEDIKGSLVGLTSERFEDAVLQSPELGRTCDQEPSSSVGHMPGLPTSQHGIIPLPDDLKTHNSFWKPFQCPECGKGFSRSSNLVRHQRTHEEEKSYGCVECGKGFTLREYLMKHQRTHLGKRPYVCSECWKTFSQRHHLEVHQRSHTGEKPYKCTDCWKSFGRRQHLQVHRRTHTGEKPYTCECGKSFSRNANLAVHRRAHTGEKPYGCQVCGKRFSKGERLVRHQRIHTGEKPYHCPACGRSFNQRSILNRHQKTQHRQETPGLQCGLSQPASSYILPPSLREPPGGSLPPSNQGRRSPASWHPYSSGRNRRGPCVHSSQARALPLSRRVGRGPPAPPRTPRACRRPPPVCVSPRGPVHVHPACLPAKMACSQLSLAAAAKELKSRKTHAPAQRLPSAKQADPSSIMSAPAAKVSERGLSAGCTAPYPLRCEGLRSIFLPLNQSRGSLITLPSKCLSAVFPNLQLV</sequence>
<keyword evidence="7" id="KW-0805">Transcription regulation</keyword>
<keyword evidence="10 12" id="KW-0539">Nucleus</keyword>
<feature type="region of interest" description="Disordered" evidence="13">
    <location>
        <begin position="160"/>
        <end position="190"/>
    </location>
</feature>
<dbReference type="OrthoDB" id="6077919at2759"/>
<dbReference type="CDD" id="cd07936">
    <property type="entry name" value="SCAN"/>
    <property type="match status" value="1"/>
</dbReference>